<proteinExistence type="predicted"/>
<reference evidence="3" key="1">
    <citation type="submission" date="2013-10" db="EMBL/GenBank/DDBJ databases">
        <title>Genomic analysis of the causative agents of coccidiosis in chickens.</title>
        <authorList>
            <person name="Reid A.J."/>
            <person name="Blake D."/>
            <person name="Billington K."/>
            <person name="Browne H."/>
            <person name="Dunn M."/>
            <person name="Hung S."/>
            <person name="Kawahara F."/>
            <person name="Miranda-Saavedra D."/>
            <person name="Mourier T."/>
            <person name="Nagra H."/>
            <person name="Otto T.D."/>
            <person name="Rawlings N."/>
            <person name="Sanchez A."/>
            <person name="Sanders M."/>
            <person name="Subramaniam C."/>
            <person name="Tay Y."/>
            <person name="Dear P."/>
            <person name="Doerig C."/>
            <person name="Gruber A."/>
            <person name="Parkinson J."/>
            <person name="Shirley M."/>
            <person name="Wan K.L."/>
            <person name="Berriman M."/>
            <person name="Tomley F."/>
            <person name="Pain A."/>
        </authorList>
    </citation>
    <scope>NUCLEOTIDE SEQUENCE [LARGE SCALE GENOMIC DNA]</scope>
    <source>
        <strain evidence="3">Houghton</strain>
    </source>
</reference>
<dbReference type="EMBL" id="HG674657">
    <property type="protein sequence ID" value="CDJ39782.1"/>
    <property type="molecule type" value="Genomic_DNA"/>
</dbReference>
<keyword evidence="4" id="KW-1185">Reference proteome</keyword>
<feature type="region of interest" description="Disordered" evidence="1">
    <location>
        <begin position="253"/>
        <end position="288"/>
    </location>
</feature>
<dbReference type="Gene3D" id="3.30.40.10">
    <property type="entry name" value="Zinc/RING finger domain, C3HC4 (zinc finger)"/>
    <property type="match status" value="1"/>
</dbReference>
<sequence>MLPHEDGLAAPEDKSSANLSDHQSTQDAAERQSQHLQGGTSGCNSPSRSDEASDQGGRDGKARRRRRLGSSPSAIEETLPETTTKRKRTPSRRVVEAAESALLLEEVIANESLAGRSGQHHPQFSPGSTRSYVSSCAAVPLSQYESFTADACYSRDVSARVASLRELLRQQQQGNGGPNEDFKESGAGRASQCSQQQIWSQRTAGRKRPQARAAAETEEIPLCRRSLFGAVEPRDLLGFGIPLREVLGAEKVHIPQQQPHQQTEAKGKERGASVRRPQQQDQQQQQQGEVPSFVVDVAVVGAGVAGLAAAAYLRRCGASVIVFEGRQRVGGRTFSSVMPERELPDGRRVERVVIDLGASYMHCVTAHPKEGEGTTDCRWRREPSRSVSGIAAVLQPLVADVAGKQNWESTLFASWNDENSGKEIPFVSVLKVHQLLDRLRERTAAKLLHLPPPLTPGGSVGPPAASLPNTIPAAEFLSPSLDQILLAALKRQRSVCNAKATSPSTLGEVTNNTGRRQLGHSGFRKQAVKQETIGVPRRSSSENCENGPSSSAPPTDQRGFESEEEQRSTEQHDPSDPCCHGVPGTKGKSLHQHISASRFSLYYPLGDAFVRKAIRAYGGCPLCCTGICGGIQRKADEKATPVSAGAEDIELRKGRIWGPTATLVPPAGYAKTSKTPTADAVSTDVESSNAGAFAQLSSGGQDDKAISTYENNQRCAGDIGTENRDAGELDSAQQPSPRKEWMKRQSGVCTRTRGSANSSSNSTGQPGLKASRPKKCSTAGGAYTQTRLVPPLSLHDNRGVRRSAWDALQISLCEILAEAEAEEGLLTCSTGNKEASIKDCRVVRHRNSPTLTPTEARMLLVVLQSRLGYVGDLRELPLSAVKNYPYEIAGVGPALREQLLNPQRGPPPVPLVVPPPPSMQRLRMQQSSLEAALQQEQNVRVYPFSASSANSADKLVVDGWGWLPLFLCLQVSPFVVTEATVQSICVKEGRTRTSEYGGIVSSNPVEALKNPLGKKSDSRAGVTRGTSGDNLTAQEEEGDCGRSLLTETHPVRLRVEVNRRLRHRASHGLPQAEKQEEPPTHVWAHAKYCVVAVPLAQLALAPLPPTRALTAEGTVPPTLGLIDFSPPLGPDRRRALARYRMGCHNKVVIRWHPDDVFWHGRGLQLNCLDQKFQFLNLHAYGKPGCLLAHCFPPFSSGYGGLLTDQEVVAEVLALLQRMFGISDSSFPRPVDFVVSRWDEDCFSRGSYSTPGVNAYDNDLDIMRAPHPANDPRVVFCGEHLSKAYFQCVDGAYDTGLRAAEAVAHECLQLPLPPREDGRNFALDYFCLPPTTTVSTSARRPHASPGLEGEQREGRIDNILLSADKIEPSGESVAEPSRQPSQGLLPQCPFSGFPMPPLPRVLCGHYLTDQSDLGLTDAEGEHWAETGSSRRSFQTCESERRVPQVAAAEEYFLAHCLAFIKRGSLRLLEAFASQHPISSNRSRFLVEEWIDGVVDDEGFACEAKTAGFSGDGDDEAAAGDRPPTVPPVQCLSETASSFLQSLPTAAQRLFYRSFLSEFPLTPSPSVGDAEQGQRSTPTLLMQEQQGCTQNAPDDLQQQPQRLPLLSDFLDALIMCTSSNNGMKNNQESPLKETALLLSQAFARRLKRGSGGKTLNMEAFLLLLAKNNEVIRDEVLKPIRDMAHAFPKTDSGVGQPREAEAVGSPSDPAAAVAVPLEVFVKELMLPAFPAYARNTRPPRMAAVSVGVLLMETLERLCAAFPPLNSKEQLHEMATVVDSLVLKNLANSYFISAIGGGSSLRVAERQTERNNTSEPLQHEQLCWLCRGEGDLLLCDGMPASALDSKDDMSGSPSAPAASKSCRHVFHIGCAFPPPTPAELQPNAHWSCPLCKAKAFSQRMNKQQNRGDRREQLEEDVHEERWLSNLPGQEHQLEKDRKAQQQGSTVGAGTSTGVEGAGSLSEDLLHHVFGSLNTLAEQKTEKRTKFLSQQQLAACEELQMAALKRLFVDKARSLLARTRQLCKRLDELQSKRIRSWVAARRRKFRTRSKTERGDHSVQQPLDSSEAQGVKAQVPSKQTQSPELARRASRSCTPCKDKASSEKAADANTSTVAADALKRRRNHAATGGASGIERKGENLQVSLEVDEQEECSTVRRTRSSTLAGKSESTRTAAAFAAAATVADCSGGSSRMDSDGTSTFTAGLDHTQGERTEFGDRDISAGSHYEASSEDETERTLDPFAAAAQNSRFARALSLFSQIHSIEDSSLPSSISVLQHLHHTAQGCHCNRQERTSDQGIENEASSSNTSTANACTCGSETSSKVTNCLCVQSARKYATAALRSLLVFEKRVVPPRHPVRSLAPHVCSHDADIEALAQGEPFWLNRLFRPWRRRRVSQPRRIPKDASGLNARSAALFRQQQAVLHAARLHMQQTNRQPSMDQQQRTVASLSQRPTEPPHLQAVRSSATVVPSGTGLLRRSAMQLQPPISVQQPASLVSSSALQRERREMSSETLLSLWHLVQTTKEQEHQPQYGHQQPQAGTERISSTQETRLQQQLRYVLQQQLQQQELSAALLQAAQRRWPTPALHNADCSPRVLQQLAHLRTIRPKTSATPQSAISPRVEQQLERQLQELLRQQRLQDTLRSLQHQAQRLSMAQSPISSTPQQGQVGRQLESTRTTQQDVLEEQRLRQTVLRLQQLQRQLLLLQQQHRSDVYGGGQT</sequence>
<evidence type="ECO:0000259" key="2">
    <source>
        <dbReference type="Pfam" id="PF01593"/>
    </source>
</evidence>
<feature type="compositionally biased region" description="Basic and acidic residues" evidence="1">
    <location>
        <begin position="263"/>
        <end position="272"/>
    </location>
</feature>
<dbReference type="Gene3D" id="3.50.50.60">
    <property type="entry name" value="FAD/NAD(P)-binding domain"/>
    <property type="match status" value="2"/>
</dbReference>
<dbReference type="SUPFAM" id="SSF54373">
    <property type="entry name" value="FAD-linked reductases, C-terminal domain"/>
    <property type="match status" value="1"/>
</dbReference>
<evidence type="ECO:0000313" key="4">
    <source>
        <dbReference type="Proteomes" id="UP000030747"/>
    </source>
</evidence>
<dbReference type="PANTHER" id="PTHR10742:SF415">
    <property type="entry name" value="CHROMOSOME UNDETERMINED SCAFFOLD_56, WHOLE GENOME SHOTGUN SEQUENCE"/>
    <property type="match status" value="1"/>
</dbReference>
<dbReference type="OrthoDB" id="7777654at2759"/>
<dbReference type="Pfam" id="PF01593">
    <property type="entry name" value="Amino_oxidase"/>
    <property type="match status" value="1"/>
</dbReference>
<dbReference type="OMA" id="VAHECLQ"/>
<feature type="region of interest" description="Disordered" evidence="1">
    <location>
        <begin position="2517"/>
        <end position="2540"/>
    </location>
</feature>
<dbReference type="Pfam" id="PF13450">
    <property type="entry name" value="NAD_binding_8"/>
    <property type="match status" value="1"/>
</dbReference>
<feature type="compositionally biased region" description="Basic and acidic residues" evidence="1">
    <location>
        <begin position="48"/>
        <end position="60"/>
    </location>
</feature>
<feature type="region of interest" description="Disordered" evidence="1">
    <location>
        <begin position="1895"/>
        <end position="1953"/>
    </location>
</feature>
<feature type="region of interest" description="Disordered" evidence="1">
    <location>
        <begin position="715"/>
        <end position="782"/>
    </location>
</feature>
<feature type="compositionally biased region" description="Basic and acidic residues" evidence="1">
    <location>
        <begin position="1"/>
        <end position="15"/>
    </location>
</feature>
<protein>
    <submittedName>
        <fullName evidence="3">Amine oxidase, flavin-containing domain-containing protein, putative</fullName>
    </submittedName>
</protein>
<feature type="compositionally biased region" description="Polar residues" evidence="1">
    <location>
        <begin position="191"/>
        <end position="203"/>
    </location>
</feature>
<dbReference type="Gene3D" id="3.90.660.10">
    <property type="match status" value="1"/>
</dbReference>
<feature type="region of interest" description="Disordered" evidence="1">
    <location>
        <begin position="2281"/>
        <end position="2311"/>
    </location>
</feature>
<feature type="compositionally biased region" description="Polar residues" evidence="1">
    <location>
        <begin position="499"/>
        <end position="515"/>
    </location>
</feature>
<dbReference type="VEuPathDB" id="ToxoDB:ETH2_0909700"/>
<dbReference type="RefSeq" id="XP_013230535.1">
    <property type="nucleotide sequence ID" value="XM_013375081.1"/>
</dbReference>
<dbReference type="GeneID" id="25254080"/>
<feature type="region of interest" description="Disordered" evidence="1">
    <location>
        <begin position="2208"/>
        <end position="2228"/>
    </location>
</feature>
<feature type="compositionally biased region" description="Polar residues" evidence="1">
    <location>
        <begin position="2524"/>
        <end position="2540"/>
    </location>
</feature>
<feature type="compositionally biased region" description="Polar residues" evidence="1">
    <location>
        <begin position="16"/>
        <end position="27"/>
    </location>
</feature>
<reference evidence="3" key="2">
    <citation type="submission" date="2013-10" db="EMBL/GenBank/DDBJ databases">
        <authorList>
            <person name="Aslett M."/>
        </authorList>
    </citation>
    <scope>NUCLEOTIDE SEQUENCE [LARGE SCALE GENOMIC DNA]</scope>
    <source>
        <strain evidence="3">Houghton</strain>
    </source>
</reference>
<feature type="compositionally biased region" description="Polar residues" evidence="1">
    <location>
        <begin position="747"/>
        <end position="765"/>
    </location>
</feature>
<dbReference type="GO" id="GO:0016491">
    <property type="term" value="F:oxidoreductase activity"/>
    <property type="evidence" value="ECO:0007669"/>
    <property type="project" value="InterPro"/>
</dbReference>
<feature type="region of interest" description="Disordered" evidence="1">
    <location>
        <begin position="497"/>
        <end position="589"/>
    </location>
</feature>
<dbReference type="InterPro" id="IPR050281">
    <property type="entry name" value="Flavin_monoamine_oxidase"/>
</dbReference>
<feature type="compositionally biased region" description="Low complexity" evidence="1">
    <location>
        <begin position="1936"/>
        <end position="1953"/>
    </location>
</feature>
<dbReference type="Proteomes" id="UP000030747">
    <property type="component" value="Unassembled WGS sequence"/>
</dbReference>
<feature type="region of interest" description="Disordered" evidence="1">
    <location>
        <begin position="1007"/>
        <end position="1038"/>
    </location>
</feature>
<feature type="region of interest" description="Disordered" evidence="1">
    <location>
        <begin position="170"/>
        <end position="216"/>
    </location>
</feature>
<feature type="region of interest" description="Disordered" evidence="1">
    <location>
        <begin position="2038"/>
        <end position="2105"/>
    </location>
</feature>
<dbReference type="PANTHER" id="PTHR10742">
    <property type="entry name" value="FLAVIN MONOAMINE OXIDASE"/>
    <property type="match status" value="1"/>
</dbReference>
<feature type="region of interest" description="Disordered" evidence="1">
    <location>
        <begin position="2638"/>
        <end position="2671"/>
    </location>
</feature>
<feature type="compositionally biased region" description="Polar residues" evidence="1">
    <location>
        <begin position="541"/>
        <end position="554"/>
    </location>
</feature>
<dbReference type="SUPFAM" id="SSF51905">
    <property type="entry name" value="FAD/NAD(P)-binding domain"/>
    <property type="match status" value="2"/>
</dbReference>
<gene>
    <name evidence="3" type="ORF">ETH_00024850</name>
</gene>
<name>U6KNT8_EIMTE</name>
<feature type="compositionally biased region" description="Low complexity" evidence="1">
    <location>
        <begin position="2292"/>
        <end position="2308"/>
    </location>
</feature>
<dbReference type="InterPro" id="IPR002937">
    <property type="entry name" value="Amino_oxidase"/>
</dbReference>
<feature type="compositionally biased region" description="Basic and acidic residues" evidence="1">
    <location>
        <begin position="2090"/>
        <end position="2100"/>
    </location>
</feature>
<evidence type="ECO:0000313" key="3">
    <source>
        <dbReference type="EMBL" id="CDJ39782.1"/>
    </source>
</evidence>
<feature type="region of interest" description="Disordered" evidence="1">
    <location>
        <begin position="2424"/>
        <end position="2459"/>
    </location>
</feature>
<dbReference type="VEuPathDB" id="ToxoDB:ETH_00024850"/>
<feature type="compositionally biased region" description="Polar residues" evidence="1">
    <location>
        <begin position="2052"/>
        <end position="2062"/>
    </location>
</feature>
<feature type="domain" description="Amine oxidase" evidence="2">
    <location>
        <begin position="1085"/>
        <end position="1302"/>
    </location>
</feature>
<evidence type="ECO:0000256" key="1">
    <source>
        <dbReference type="SAM" id="MobiDB-lite"/>
    </source>
</evidence>
<feature type="compositionally biased region" description="Polar residues" evidence="1">
    <location>
        <begin position="34"/>
        <end position="47"/>
    </location>
</feature>
<accession>U6KNT8</accession>
<feature type="compositionally biased region" description="Polar residues" evidence="1">
    <location>
        <begin position="1024"/>
        <end position="1033"/>
    </location>
</feature>
<feature type="compositionally biased region" description="Basic and acidic residues" evidence="1">
    <location>
        <begin position="558"/>
        <end position="575"/>
    </location>
</feature>
<dbReference type="InterPro" id="IPR036188">
    <property type="entry name" value="FAD/NAD-bd_sf"/>
</dbReference>
<feature type="region of interest" description="Disordered" evidence="1">
    <location>
        <begin position="1"/>
        <end position="94"/>
    </location>
</feature>
<dbReference type="InterPro" id="IPR013083">
    <property type="entry name" value="Znf_RING/FYVE/PHD"/>
</dbReference>
<feature type="compositionally biased region" description="Polar residues" evidence="1">
    <location>
        <begin position="2424"/>
        <end position="2445"/>
    </location>
</feature>
<organism evidence="3 4">
    <name type="scientific">Eimeria tenella</name>
    <name type="common">Coccidian parasite</name>
    <dbReference type="NCBI Taxonomy" id="5802"/>
    <lineage>
        <taxon>Eukaryota</taxon>
        <taxon>Sar</taxon>
        <taxon>Alveolata</taxon>
        <taxon>Apicomplexa</taxon>
        <taxon>Conoidasida</taxon>
        <taxon>Coccidia</taxon>
        <taxon>Eucoccidiorida</taxon>
        <taxon>Eimeriorina</taxon>
        <taxon>Eimeriidae</taxon>
        <taxon>Eimeria</taxon>
    </lineage>
</organism>